<evidence type="ECO:0000313" key="5">
    <source>
        <dbReference type="Proteomes" id="UP000540989"/>
    </source>
</evidence>
<gene>
    <name evidence="4" type="ORF">HDF16_002618</name>
</gene>
<dbReference type="SUPFAM" id="SSF53383">
    <property type="entry name" value="PLP-dependent transferases"/>
    <property type="match status" value="1"/>
</dbReference>
<dbReference type="Gene3D" id="3.40.640.10">
    <property type="entry name" value="Type I PLP-dependent aspartate aminotransferase-like (Major domain)"/>
    <property type="match status" value="1"/>
</dbReference>
<accession>A0A7W7ZDQ9</accession>
<comment type="cofactor">
    <cofactor evidence="1">
        <name>pyridoxal 5'-phosphate</name>
        <dbReference type="ChEBI" id="CHEBI:597326"/>
    </cofactor>
</comment>
<dbReference type="Proteomes" id="UP000540989">
    <property type="component" value="Unassembled WGS sequence"/>
</dbReference>
<dbReference type="InterPro" id="IPR015421">
    <property type="entry name" value="PyrdxlP-dep_Trfase_major"/>
</dbReference>
<evidence type="ECO:0000313" key="4">
    <source>
        <dbReference type="EMBL" id="MBB5057912.1"/>
    </source>
</evidence>
<sequence>MPNYPKSEAILSANTQYIPGGVVSTNRAVDPPIVFDRALGAYMWDVEGNRFIDFHAAFGPYVLGHSDEYVNNAVRRVLDEQRSLYGSGTTTLEGQLAQMICDAVPAVESVQILNTGSEATYQALRLARASTGRSHIIKPQGGYHGWHNDVACNLMTPLGVLGERRVADEYPFLPISAGIPEEHSSLVHPVNFNDLESVEAMCRKYPIAGLICEPILQNVGIIRPQPGYLEGLRALADKYGFILIFDEVKTGFRHALGGFSTLSGVRPDLVVYGKAIANGYPIAVIGGRKDLMDLFVSPDPRRRVLLAGTYNGHPVPTVAAIATIERLAENNGAVYQHMEELGCEMQRGLEEIFKKAGTEAVVARQGSAFCAYFMDHLPVDWHDLAANHDADLDGLIRRELLGHGVYYFQLPMKQCSLSAAHTRDDVRYTLQAVAESLAAVTCRH</sequence>
<protein>
    <submittedName>
        <fullName evidence="4">Glutamate-1-semialdehyde 2,1-aminomutase</fullName>
        <ecNumber evidence="4">5.4.3.8</ecNumber>
    </submittedName>
</protein>
<dbReference type="GO" id="GO:0008483">
    <property type="term" value="F:transaminase activity"/>
    <property type="evidence" value="ECO:0007669"/>
    <property type="project" value="InterPro"/>
</dbReference>
<dbReference type="InterPro" id="IPR005814">
    <property type="entry name" value="Aminotrans_3"/>
</dbReference>
<dbReference type="RefSeq" id="WP_184217087.1">
    <property type="nucleotide sequence ID" value="NZ_JACHIP010000003.1"/>
</dbReference>
<keyword evidence="5" id="KW-1185">Reference proteome</keyword>
<dbReference type="InterPro" id="IPR049704">
    <property type="entry name" value="Aminotrans_3_PPA_site"/>
</dbReference>
<dbReference type="InterPro" id="IPR015424">
    <property type="entry name" value="PyrdxlP-dep_Trfase"/>
</dbReference>
<keyword evidence="2 3" id="KW-0663">Pyridoxal phosphate</keyword>
<dbReference type="EC" id="5.4.3.8" evidence="4"/>
<organism evidence="4 5">
    <name type="scientific">Granulicella aggregans</name>
    <dbReference type="NCBI Taxonomy" id="474949"/>
    <lineage>
        <taxon>Bacteria</taxon>
        <taxon>Pseudomonadati</taxon>
        <taxon>Acidobacteriota</taxon>
        <taxon>Terriglobia</taxon>
        <taxon>Terriglobales</taxon>
        <taxon>Acidobacteriaceae</taxon>
        <taxon>Granulicella</taxon>
    </lineage>
</organism>
<dbReference type="CDD" id="cd00610">
    <property type="entry name" value="OAT_like"/>
    <property type="match status" value="1"/>
</dbReference>
<proteinExistence type="inferred from homology"/>
<dbReference type="PROSITE" id="PS00600">
    <property type="entry name" value="AA_TRANSFER_CLASS_3"/>
    <property type="match status" value="1"/>
</dbReference>
<keyword evidence="4" id="KW-0413">Isomerase</keyword>
<dbReference type="EMBL" id="JACHIP010000003">
    <property type="protein sequence ID" value="MBB5057912.1"/>
    <property type="molecule type" value="Genomic_DNA"/>
</dbReference>
<comment type="caution">
    <text evidence="4">The sequence shown here is derived from an EMBL/GenBank/DDBJ whole genome shotgun (WGS) entry which is preliminary data.</text>
</comment>
<dbReference type="PANTHER" id="PTHR43713">
    <property type="entry name" value="GLUTAMATE-1-SEMIALDEHYDE 2,1-AMINOMUTASE"/>
    <property type="match status" value="1"/>
</dbReference>
<dbReference type="InterPro" id="IPR015422">
    <property type="entry name" value="PyrdxlP-dep_Trfase_small"/>
</dbReference>
<evidence type="ECO:0000256" key="1">
    <source>
        <dbReference type="ARBA" id="ARBA00001933"/>
    </source>
</evidence>
<comment type="similarity">
    <text evidence="3">Belongs to the class-III pyridoxal-phosphate-dependent aminotransferase family.</text>
</comment>
<dbReference type="AlphaFoldDB" id="A0A7W7ZDQ9"/>
<dbReference type="Gene3D" id="3.90.1150.10">
    <property type="entry name" value="Aspartate Aminotransferase, domain 1"/>
    <property type="match status" value="1"/>
</dbReference>
<evidence type="ECO:0000256" key="3">
    <source>
        <dbReference type="RuleBase" id="RU003560"/>
    </source>
</evidence>
<dbReference type="PANTHER" id="PTHR43713:SF3">
    <property type="entry name" value="GLUTAMATE-1-SEMIALDEHYDE 2,1-AMINOMUTASE 1, CHLOROPLASTIC-RELATED"/>
    <property type="match status" value="1"/>
</dbReference>
<evidence type="ECO:0000256" key="2">
    <source>
        <dbReference type="ARBA" id="ARBA00022898"/>
    </source>
</evidence>
<dbReference type="GO" id="GO:0042286">
    <property type="term" value="F:glutamate-1-semialdehyde 2,1-aminomutase activity"/>
    <property type="evidence" value="ECO:0007669"/>
    <property type="project" value="UniProtKB-EC"/>
</dbReference>
<reference evidence="4 5" key="1">
    <citation type="submission" date="2020-08" db="EMBL/GenBank/DDBJ databases">
        <title>Genomic Encyclopedia of Type Strains, Phase IV (KMG-V): Genome sequencing to study the core and pangenomes of soil and plant-associated prokaryotes.</title>
        <authorList>
            <person name="Whitman W."/>
        </authorList>
    </citation>
    <scope>NUCLEOTIDE SEQUENCE [LARGE SCALE GENOMIC DNA]</scope>
    <source>
        <strain evidence="4 5">M8UP14</strain>
    </source>
</reference>
<dbReference type="Pfam" id="PF00202">
    <property type="entry name" value="Aminotran_3"/>
    <property type="match status" value="1"/>
</dbReference>
<name>A0A7W7ZDQ9_9BACT</name>
<dbReference type="GO" id="GO:0030170">
    <property type="term" value="F:pyridoxal phosphate binding"/>
    <property type="evidence" value="ECO:0007669"/>
    <property type="project" value="InterPro"/>
</dbReference>